<feature type="compositionally biased region" description="Polar residues" evidence="2">
    <location>
        <begin position="117"/>
        <end position="128"/>
    </location>
</feature>
<sequence>MRIRKQQPRGNAGGESSGANPGLGSQGQELVQSSRGVKDKPGDEVQMVNSGEGVIDEELNEASGARQVRVGIERVDSACRSQYTWLDKLRHSKGFTELEPYSDLEEYVKSLSKRDGASSSKGGVQNSEEVVEGSDPSRLVGGMDSQLQQLPSHGSVYSELSPKQASFGGLEGTFSPVLFSFDDSSNVPTCIPSDPSLQNTFGNQQYAPERSKDSGNVFPEQSFDASGPPPYDACQVAEDLALSLGRKEKYEEEVRRPHKWKRDRFEERAVSSDKIHRAGTSSEKPLHYEIKSRTMEGLCTDISLRPAIVEAGPFEQGRVSSTPALVETRFGVLKKDQNQASAETLQRRSGRNRRVSSFTGAVTGHDSHVAAKADSPLSLSADHPAQQPKESLAFSLYTVCERAGKVGLTAREAMSDIMHQGLPGLEDSAVQSSRRIAKQLRNSPYYMEIGDGKFALCSAVIDTKQKLIGEGSSPNLLRDDSLQNTKLCESSTADDSKTSTDDEDKTPMLRQKRKRNRVASTREAASEPETEVKSRPVRSGRPKKLKYMKQENAEELGNQCNRTDGKGWICPLLAKPGYQLCDHHLDKLRCKPGSRSKKKKKKNLAAALADEAEATHTREEPHLVDTAGHEFTTPVDRRTGPSGTDSPEDYPG</sequence>
<dbReference type="GeneID" id="112286698"/>
<evidence type="ECO:0000313" key="6">
    <source>
        <dbReference type="Proteomes" id="UP000006727"/>
    </source>
</evidence>
<feature type="compositionally biased region" description="Polar residues" evidence="2">
    <location>
        <begin position="26"/>
        <end position="35"/>
    </location>
</feature>
<feature type="region of interest" description="Disordered" evidence="2">
    <location>
        <begin position="194"/>
        <end position="228"/>
    </location>
</feature>
<dbReference type="Pfam" id="PF08879">
    <property type="entry name" value="WRC"/>
    <property type="match status" value="1"/>
</dbReference>
<feature type="region of interest" description="Disordered" evidence="2">
    <location>
        <begin position="470"/>
        <end position="544"/>
    </location>
</feature>
<dbReference type="PROSITE" id="PS51667">
    <property type="entry name" value="WRC"/>
    <property type="match status" value="1"/>
</dbReference>
<reference evidence="5" key="3">
    <citation type="submission" date="2020-12" db="UniProtKB">
        <authorList>
            <consortium name="EnsemblPlants"/>
        </authorList>
    </citation>
    <scope>IDENTIFICATION</scope>
</reference>
<dbReference type="EnsemblPlants" id="Pp3c9_60V3.1">
    <property type="protein sequence ID" value="Pp3c9_60V3.1"/>
    <property type="gene ID" value="Pp3c9_60"/>
</dbReference>
<dbReference type="KEGG" id="ppp:112286698"/>
<reference evidence="4 6" key="2">
    <citation type="journal article" date="2018" name="Plant J.">
        <title>The Physcomitrella patens chromosome-scale assembly reveals moss genome structure and evolution.</title>
        <authorList>
            <person name="Lang D."/>
            <person name="Ullrich K.K."/>
            <person name="Murat F."/>
            <person name="Fuchs J."/>
            <person name="Jenkins J."/>
            <person name="Haas F.B."/>
            <person name="Piednoel M."/>
            <person name="Gundlach H."/>
            <person name="Van Bel M."/>
            <person name="Meyberg R."/>
            <person name="Vives C."/>
            <person name="Morata J."/>
            <person name="Symeonidi A."/>
            <person name="Hiss M."/>
            <person name="Muchero W."/>
            <person name="Kamisugi Y."/>
            <person name="Saleh O."/>
            <person name="Blanc G."/>
            <person name="Decker E.L."/>
            <person name="van Gessel N."/>
            <person name="Grimwood J."/>
            <person name="Hayes R.D."/>
            <person name="Graham S.W."/>
            <person name="Gunter L.E."/>
            <person name="McDaniel S.F."/>
            <person name="Hoernstein S.N.W."/>
            <person name="Larsson A."/>
            <person name="Li F.W."/>
            <person name="Perroud P.F."/>
            <person name="Phillips J."/>
            <person name="Ranjan P."/>
            <person name="Rokshar D.S."/>
            <person name="Rothfels C.J."/>
            <person name="Schneider L."/>
            <person name="Shu S."/>
            <person name="Stevenson D.W."/>
            <person name="Thummler F."/>
            <person name="Tillich M."/>
            <person name="Villarreal Aguilar J.C."/>
            <person name="Widiez T."/>
            <person name="Wong G.K."/>
            <person name="Wymore A."/>
            <person name="Zhang Y."/>
            <person name="Zimmer A.D."/>
            <person name="Quatrano R.S."/>
            <person name="Mayer K.F.X."/>
            <person name="Goodstein D."/>
            <person name="Casacuberta J.M."/>
            <person name="Vandepoele K."/>
            <person name="Reski R."/>
            <person name="Cuming A.C."/>
            <person name="Tuskan G.A."/>
            <person name="Maumus F."/>
            <person name="Salse J."/>
            <person name="Schmutz J."/>
            <person name="Rensing S.A."/>
        </authorList>
    </citation>
    <scope>NUCLEOTIDE SEQUENCE [LARGE SCALE GENOMIC DNA]</scope>
    <source>
        <strain evidence="5 6">cv. Gransden 2004</strain>
    </source>
</reference>
<feature type="compositionally biased region" description="Basic residues" evidence="2">
    <location>
        <begin position="535"/>
        <end position="544"/>
    </location>
</feature>
<feature type="region of interest" description="Disordered" evidence="2">
    <location>
        <begin position="110"/>
        <end position="143"/>
    </location>
</feature>
<feature type="domain" description="WRC" evidence="3">
    <location>
        <begin position="554"/>
        <end position="602"/>
    </location>
</feature>
<proteinExistence type="predicted"/>
<dbReference type="PaxDb" id="3218-PP1S90_9V6.1"/>
<dbReference type="PANTHER" id="PTHR34122:SF3">
    <property type="entry name" value="WRC DOMAIN-CONTAINING PROTEIN"/>
    <property type="match status" value="1"/>
</dbReference>
<name>A9SL41_PHYPA</name>
<dbReference type="Proteomes" id="UP000006727">
    <property type="component" value="Chromosome 9"/>
</dbReference>
<evidence type="ECO:0000256" key="2">
    <source>
        <dbReference type="SAM" id="MobiDB-lite"/>
    </source>
</evidence>
<evidence type="ECO:0000259" key="3">
    <source>
        <dbReference type="PROSITE" id="PS51667"/>
    </source>
</evidence>
<dbReference type="Gramene" id="Pp3c9_60V3.1">
    <property type="protein sequence ID" value="Pp3c9_60V3.1"/>
    <property type="gene ID" value="Pp3c9_60"/>
</dbReference>
<dbReference type="RefSeq" id="XP_024384613.1">
    <property type="nucleotide sequence ID" value="XM_024528845.2"/>
</dbReference>
<evidence type="ECO:0000256" key="1">
    <source>
        <dbReference type="ARBA" id="ARBA00023242"/>
    </source>
</evidence>
<feature type="compositionally biased region" description="Basic residues" evidence="2">
    <location>
        <begin position="592"/>
        <end position="603"/>
    </location>
</feature>
<keyword evidence="6" id="KW-1185">Reference proteome</keyword>
<dbReference type="AlphaFoldDB" id="A9SL41"/>
<feature type="compositionally biased region" description="Polar residues" evidence="2">
    <location>
        <begin position="195"/>
        <end position="206"/>
    </location>
</feature>
<organism evidence="4">
    <name type="scientific">Physcomitrium patens</name>
    <name type="common">Spreading-leaved earth moss</name>
    <name type="synonym">Physcomitrella patens</name>
    <dbReference type="NCBI Taxonomy" id="3218"/>
    <lineage>
        <taxon>Eukaryota</taxon>
        <taxon>Viridiplantae</taxon>
        <taxon>Streptophyta</taxon>
        <taxon>Embryophyta</taxon>
        <taxon>Bryophyta</taxon>
        <taxon>Bryophytina</taxon>
        <taxon>Bryopsida</taxon>
        <taxon>Funariidae</taxon>
        <taxon>Funariales</taxon>
        <taxon>Funariaceae</taxon>
        <taxon>Physcomitrium</taxon>
    </lineage>
</organism>
<dbReference type="EMBL" id="ABEU02000009">
    <property type="protein sequence ID" value="PNR47591.1"/>
    <property type="molecule type" value="Genomic_DNA"/>
</dbReference>
<dbReference type="OrthoDB" id="1939239at2759"/>
<feature type="region of interest" description="Disordered" evidence="2">
    <location>
        <begin position="592"/>
        <end position="652"/>
    </location>
</feature>
<feature type="compositionally biased region" description="Basic and acidic residues" evidence="2">
    <location>
        <begin position="613"/>
        <end position="623"/>
    </location>
</feature>
<protein>
    <recommendedName>
        <fullName evidence="3">WRC domain-containing protein</fullName>
    </recommendedName>
</protein>
<reference evidence="4 6" key="1">
    <citation type="journal article" date="2008" name="Science">
        <title>The Physcomitrella genome reveals evolutionary insights into the conquest of land by plants.</title>
        <authorList>
            <person name="Rensing S."/>
            <person name="Lang D."/>
            <person name="Zimmer A."/>
            <person name="Terry A."/>
            <person name="Salamov A."/>
            <person name="Shapiro H."/>
            <person name="Nishiyama T."/>
            <person name="Perroud P.-F."/>
            <person name="Lindquist E."/>
            <person name="Kamisugi Y."/>
            <person name="Tanahashi T."/>
            <person name="Sakakibara K."/>
            <person name="Fujita T."/>
            <person name="Oishi K."/>
            <person name="Shin-I T."/>
            <person name="Kuroki Y."/>
            <person name="Toyoda A."/>
            <person name="Suzuki Y."/>
            <person name="Hashimoto A."/>
            <person name="Yamaguchi K."/>
            <person name="Sugano A."/>
            <person name="Kohara Y."/>
            <person name="Fujiyama A."/>
            <person name="Anterola A."/>
            <person name="Aoki S."/>
            <person name="Ashton N."/>
            <person name="Barbazuk W.B."/>
            <person name="Barker E."/>
            <person name="Bennetzen J."/>
            <person name="Bezanilla M."/>
            <person name="Blankenship R."/>
            <person name="Cho S.H."/>
            <person name="Dutcher S."/>
            <person name="Estelle M."/>
            <person name="Fawcett J.A."/>
            <person name="Gundlach H."/>
            <person name="Hanada K."/>
            <person name="Heyl A."/>
            <person name="Hicks K.A."/>
            <person name="Hugh J."/>
            <person name="Lohr M."/>
            <person name="Mayer K."/>
            <person name="Melkozernov A."/>
            <person name="Murata T."/>
            <person name="Nelson D."/>
            <person name="Pils B."/>
            <person name="Prigge M."/>
            <person name="Reiss B."/>
            <person name="Renner T."/>
            <person name="Rombauts S."/>
            <person name="Rushton P."/>
            <person name="Sanderfoot A."/>
            <person name="Schween G."/>
            <person name="Shiu S.-H."/>
            <person name="Stueber K."/>
            <person name="Theodoulou F.L."/>
            <person name="Tu H."/>
            <person name="Van de Peer Y."/>
            <person name="Verrier P.J."/>
            <person name="Waters E."/>
            <person name="Wood A."/>
            <person name="Yang L."/>
            <person name="Cove D."/>
            <person name="Cuming A."/>
            <person name="Hasebe M."/>
            <person name="Lucas S."/>
            <person name="Mishler D.B."/>
            <person name="Reski R."/>
            <person name="Grigoriev I."/>
            <person name="Quatrano R.S."/>
            <person name="Boore J.L."/>
        </authorList>
    </citation>
    <scope>NUCLEOTIDE SEQUENCE [LARGE SCALE GENOMIC DNA]</scope>
    <source>
        <strain evidence="5 6">cv. Gransden 2004</strain>
    </source>
</reference>
<evidence type="ECO:0000313" key="4">
    <source>
        <dbReference type="EMBL" id="PNR47591.1"/>
    </source>
</evidence>
<accession>A9SL41</accession>
<feature type="region of interest" description="Disordered" evidence="2">
    <location>
        <begin position="1"/>
        <end position="63"/>
    </location>
</feature>
<evidence type="ECO:0000313" key="5">
    <source>
        <dbReference type="EnsemblPlants" id="Pp3c9_60V3.1"/>
    </source>
</evidence>
<dbReference type="InterPro" id="IPR014977">
    <property type="entry name" value="WRC_dom"/>
</dbReference>
<dbReference type="Gramene" id="Pp3c9_60V3.2">
    <property type="protein sequence ID" value="Pp3c9_60V3.2"/>
    <property type="gene ID" value="Pp3c9_60"/>
</dbReference>
<dbReference type="HOGENOM" id="CLU_420594_0_0_1"/>
<dbReference type="EnsemblPlants" id="Pp3c9_60V3.2">
    <property type="protein sequence ID" value="Pp3c9_60V3.2"/>
    <property type="gene ID" value="Pp3c9_60"/>
</dbReference>
<keyword evidence="1" id="KW-0539">Nucleus</keyword>
<dbReference type="PANTHER" id="PTHR34122">
    <property type="entry name" value="EXPRESSED PROTEIN-RELATED"/>
    <property type="match status" value="1"/>
</dbReference>
<feature type="region of interest" description="Disordered" evidence="2">
    <location>
        <begin position="336"/>
        <end position="369"/>
    </location>
</feature>
<gene>
    <name evidence="5" type="primary">LOC112286698</name>
    <name evidence="4" type="ORF">PHYPA_012064</name>
</gene>